<dbReference type="SMART" id="SM00398">
    <property type="entry name" value="HMG"/>
    <property type="match status" value="1"/>
</dbReference>
<gene>
    <name evidence="13" type="ORF">scyTo_0016026</name>
</gene>
<dbReference type="OrthoDB" id="6247875at2759"/>
<dbReference type="Proteomes" id="UP000288216">
    <property type="component" value="Unassembled WGS sequence"/>
</dbReference>
<dbReference type="InterPro" id="IPR021934">
    <property type="entry name" value="Sox_C"/>
</dbReference>
<dbReference type="EMBL" id="BFAA01009422">
    <property type="protein sequence ID" value="GCB79709.1"/>
    <property type="molecule type" value="Genomic_DNA"/>
</dbReference>
<evidence type="ECO:0000256" key="8">
    <source>
        <dbReference type="ARBA" id="ARBA00044027"/>
    </source>
</evidence>
<dbReference type="GO" id="GO:0030154">
    <property type="term" value="P:cell differentiation"/>
    <property type="evidence" value="ECO:0007669"/>
    <property type="project" value="TreeGrafter"/>
</dbReference>
<sequence length="341" mass="38585">MKMRAADTGYVDASAFFLKATETLHQPRDCGTHITISRIPRPMNAFMVWAKDERKRLSLQNPNLQNTELSKLLGRCWKSLTVVQKRPYILEAERLRVEHMLEYPNYKYRPRRKSQTRGPYRNGISAHRDSTDQQESGGHQDKGPPISTQIMNHITPPNLPPEINPLSSKQEMFPFGKQPPVTSGRLTHPRITETGSGFIGMDWSMSHPIYYHPQTNWSLCCQTHQANPLSAPHDTTLCSHNVTVGPSPLLGTLAHCCGQLYQAPQPMNDLEALDNLCYAELLADVDRNEFDQYLNNDSWSDPLGQLLNEKVFGSNDTAETDLVSVLADMNTSCYNTISRFI</sequence>
<dbReference type="GO" id="GO:0000978">
    <property type="term" value="F:RNA polymerase II cis-regulatory region sequence-specific DNA binding"/>
    <property type="evidence" value="ECO:0007669"/>
    <property type="project" value="TreeGrafter"/>
</dbReference>
<evidence type="ECO:0000256" key="9">
    <source>
        <dbReference type="PROSITE-ProRule" id="PRU00267"/>
    </source>
</evidence>
<comment type="caution">
    <text evidence="13">The sequence shown here is derived from an EMBL/GenBank/DDBJ whole genome shotgun (WGS) entry which is preliminary data.</text>
</comment>
<evidence type="ECO:0000256" key="2">
    <source>
        <dbReference type="ARBA" id="ARBA00022473"/>
    </source>
</evidence>
<evidence type="ECO:0000256" key="1">
    <source>
        <dbReference type="ARBA" id="ARBA00004123"/>
    </source>
</evidence>
<keyword evidence="4 9" id="KW-0238">DNA-binding</keyword>
<feature type="domain" description="HMG box" evidence="11">
    <location>
        <begin position="39"/>
        <end position="107"/>
    </location>
</feature>
<dbReference type="STRING" id="75743.A0A401Q2Q6"/>
<proteinExistence type="predicted"/>
<dbReference type="GO" id="GO:0005634">
    <property type="term" value="C:nucleus"/>
    <property type="evidence" value="ECO:0007669"/>
    <property type="project" value="UniProtKB-SubCell"/>
</dbReference>
<evidence type="ECO:0000256" key="7">
    <source>
        <dbReference type="ARBA" id="ARBA00023242"/>
    </source>
</evidence>
<reference evidence="13 14" key="1">
    <citation type="journal article" date="2018" name="Nat. Ecol. Evol.">
        <title>Shark genomes provide insights into elasmobranch evolution and the origin of vertebrates.</title>
        <authorList>
            <person name="Hara Y"/>
            <person name="Yamaguchi K"/>
            <person name="Onimaru K"/>
            <person name="Kadota M"/>
            <person name="Koyanagi M"/>
            <person name="Keeley SD"/>
            <person name="Tatsumi K"/>
            <person name="Tanaka K"/>
            <person name="Motone F"/>
            <person name="Kageyama Y"/>
            <person name="Nozu R"/>
            <person name="Adachi N"/>
            <person name="Nishimura O"/>
            <person name="Nakagawa R"/>
            <person name="Tanegashima C"/>
            <person name="Kiyatake I"/>
            <person name="Matsumoto R"/>
            <person name="Murakumo K"/>
            <person name="Nishida K"/>
            <person name="Terakita A"/>
            <person name="Kuratani S"/>
            <person name="Sato K"/>
            <person name="Hyodo S Kuraku.S."/>
        </authorList>
    </citation>
    <scope>NUCLEOTIDE SEQUENCE [LARGE SCALE GENOMIC DNA]</scope>
</reference>
<comment type="subunit">
    <text evidence="8">Interacts (via C-terminus) with ctnnb1/beta-catenin (via Armadillo repeats); this interaction is required for inhibition of wnt-signaling.</text>
</comment>
<dbReference type="GO" id="GO:0007369">
    <property type="term" value="P:gastrulation"/>
    <property type="evidence" value="ECO:0007669"/>
    <property type="project" value="UniProtKB-KW"/>
</dbReference>
<dbReference type="OMA" id="CYNTISR"/>
<keyword evidence="2" id="KW-0217">Developmental protein</keyword>
<evidence type="ECO:0000256" key="3">
    <source>
        <dbReference type="ARBA" id="ARBA00023015"/>
    </source>
</evidence>
<evidence type="ECO:0000313" key="14">
    <source>
        <dbReference type="Proteomes" id="UP000288216"/>
    </source>
</evidence>
<dbReference type="InterPro" id="IPR009071">
    <property type="entry name" value="HMG_box_dom"/>
</dbReference>
<evidence type="ECO:0008006" key="15">
    <source>
        <dbReference type="Google" id="ProtNLM"/>
    </source>
</evidence>
<dbReference type="GO" id="GO:0001228">
    <property type="term" value="F:DNA-binding transcription activator activity, RNA polymerase II-specific"/>
    <property type="evidence" value="ECO:0007669"/>
    <property type="project" value="TreeGrafter"/>
</dbReference>
<dbReference type="PANTHER" id="PTHR10270">
    <property type="entry name" value="SOX TRANSCRIPTION FACTOR"/>
    <property type="match status" value="1"/>
</dbReference>
<dbReference type="PROSITE" id="PS51516">
    <property type="entry name" value="SOX_C"/>
    <property type="match status" value="1"/>
</dbReference>
<dbReference type="InterPro" id="IPR050140">
    <property type="entry name" value="SRY-related_HMG-box_TF-like"/>
</dbReference>
<evidence type="ECO:0000256" key="5">
    <source>
        <dbReference type="ARBA" id="ARBA00023163"/>
    </source>
</evidence>
<dbReference type="AlphaFoldDB" id="A0A401Q2Q6"/>
<feature type="domain" description="Sox C-terminal" evidence="12">
    <location>
        <begin position="195"/>
        <end position="340"/>
    </location>
</feature>
<evidence type="ECO:0000259" key="12">
    <source>
        <dbReference type="PROSITE" id="PS51516"/>
    </source>
</evidence>
<keyword evidence="14" id="KW-1185">Reference proteome</keyword>
<dbReference type="SUPFAM" id="SSF47095">
    <property type="entry name" value="HMG-box"/>
    <property type="match status" value="1"/>
</dbReference>
<dbReference type="InterPro" id="IPR036910">
    <property type="entry name" value="HMG_box_dom_sf"/>
</dbReference>
<organism evidence="13 14">
    <name type="scientific">Scyliorhinus torazame</name>
    <name type="common">Cloudy catshark</name>
    <name type="synonym">Catulus torazame</name>
    <dbReference type="NCBI Taxonomy" id="75743"/>
    <lineage>
        <taxon>Eukaryota</taxon>
        <taxon>Metazoa</taxon>
        <taxon>Chordata</taxon>
        <taxon>Craniata</taxon>
        <taxon>Vertebrata</taxon>
        <taxon>Chondrichthyes</taxon>
        <taxon>Elasmobranchii</taxon>
        <taxon>Galeomorphii</taxon>
        <taxon>Galeoidea</taxon>
        <taxon>Carcharhiniformes</taxon>
        <taxon>Scyliorhinidae</taxon>
        <taxon>Scyliorhinus</taxon>
    </lineage>
</organism>
<keyword evidence="3" id="KW-0805">Transcription regulation</keyword>
<name>A0A401Q2Q6_SCYTO</name>
<evidence type="ECO:0000259" key="11">
    <source>
        <dbReference type="PROSITE" id="PS50118"/>
    </source>
</evidence>
<evidence type="ECO:0000256" key="4">
    <source>
        <dbReference type="ARBA" id="ARBA00023125"/>
    </source>
</evidence>
<keyword evidence="5" id="KW-0804">Transcription</keyword>
<keyword evidence="7 9" id="KW-0539">Nucleus</keyword>
<evidence type="ECO:0000256" key="6">
    <source>
        <dbReference type="ARBA" id="ARBA00023218"/>
    </source>
</evidence>
<accession>A0A401Q2Q6</accession>
<protein>
    <recommendedName>
        <fullName evidence="15">HMG box domain-containing protein</fullName>
    </recommendedName>
</protein>
<dbReference type="Pfam" id="PF00505">
    <property type="entry name" value="HMG_box"/>
    <property type="match status" value="1"/>
</dbReference>
<feature type="region of interest" description="Disordered" evidence="10">
    <location>
        <begin position="108"/>
        <end position="150"/>
    </location>
</feature>
<dbReference type="CDD" id="cd22032">
    <property type="entry name" value="HMG-box_SoxF"/>
    <property type="match status" value="1"/>
</dbReference>
<evidence type="ECO:0000313" key="13">
    <source>
        <dbReference type="EMBL" id="GCB79709.1"/>
    </source>
</evidence>
<dbReference type="PANTHER" id="PTHR10270:SF326">
    <property type="entry name" value="TRANSCRIPTION FACTOR SOX-17-BETA.3"/>
    <property type="match status" value="1"/>
</dbReference>
<feature type="DNA-binding region" description="HMG box" evidence="9">
    <location>
        <begin position="39"/>
        <end position="107"/>
    </location>
</feature>
<comment type="subcellular location">
    <subcellularLocation>
        <location evidence="1">Nucleus</location>
    </subcellularLocation>
</comment>
<keyword evidence="6" id="KW-0306">Gastrulation</keyword>
<dbReference type="PROSITE" id="PS50118">
    <property type="entry name" value="HMG_BOX_2"/>
    <property type="match status" value="1"/>
</dbReference>
<dbReference type="Gene3D" id="1.10.30.10">
    <property type="entry name" value="High mobility group box domain"/>
    <property type="match status" value="1"/>
</dbReference>
<evidence type="ECO:0000256" key="10">
    <source>
        <dbReference type="SAM" id="MobiDB-lite"/>
    </source>
</evidence>
<dbReference type="FunFam" id="1.10.30.10:FF:000002">
    <property type="entry name" value="transcription factor Sox-2"/>
    <property type="match status" value="1"/>
</dbReference>